<feature type="region of interest" description="Disordered" evidence="1">
    <location>
        <begin position="1"/>
        <end position="76"/>
    </location>
</feature>
<dbReference type="InParanoid" id="A0A2K2D8W7"/>
<gene>
    <name evidence="2" type="ORF">BRADI_2g16683v3</name>
</gene>
<accession>A0A2K2D8W7</accession>
<dbReference type="Proteomes" id="UP000008810">
    <property type="component" value="Chromosome 2"/>
</dbReference>
<feature type="compositionally biased region" description="Basic residues" evidence="1">
    <location>
        <begin position="59"/>
        <end position="76"/>
    </location>
</feature>
<evidence type="ECO:0000313" key="2">
    <source>
        <dbReference type="EMBL" id="PNT70715.1"/>
    </source>
</evidence>
<evidence type="ECO:0000313" key="4">
    <source>
        <dbReference type="Proteomes" id="UP000008810"/>
    </source>
</evidence>
<keyword evidence="4" id="KW-1185">Reference proteome</keyword>
<name>A0A2K2D8W7_BRADI</name>
<evidence type="ECO:0000313" key="3">
    <source>
        <dbReference type="EnsemblPlants" id="PNT70715"/>
    </source>
</evidence>
<dbReference type="AlphaFoldDB" id="A0A2K2D8W7"/>
<reference evidence="2" key="2">
    <citation type="submission" date="2017-06" db="EMBL/GenBank/DDBJ databases">
        <title>WGS assembly of Brachypodium distachyon.</title>
        <authorList>
            <consortium name="The International Brachypodium Initiative"/>
            <person name="Lucas S."/>
            <person name="Harmon-Smith M."/>
            <person name="Lail K."/>
            <person name="Tice H."/>
            <person name="Grimwood J."/>
            <person name="Bruce D."/>
            <person name="Barry K."/>
            <person name="Shu S."/>
            <person name="Lindquist E."/>
            <person name="Wang M."/>
            <person name="Pitluck S."/>
            <person name="Vogel J.P."/>
            <person name="Garvin D.F."/>
            <person name="Mockler T.C."/>
            <person name="Schmutz J."/>
            <person name="Rokhsar D."/>
            <person name="Bevan M.W."/>
        </authorList>
    </citation>
    <scope>NUCLEOTIDE SEQUENCE</scope>
    <source>
        <strain evidence="2">Bd21</strain>
    </source>
</reference>
<dbReference type="EMBL" id="CM000881">
    <property type="protein sequence ID" value="PNT70715.1"/>
    <property type="molecule type" value="Genomic_DNA"/>
</dbReference>
<reference evidence="3" key="3">
    <citation type="submission" date="2018-08" db="UniProtKB">
        <authorList>
            <consortium name="EnsemblPlants"/>
        </authorList>
    </citation>
    <scope>IDENTIFICATION</scope>
    <source>
        <strain evidence="3">cv. Bd21</strain>
    </source>
</reference>
<organism evidence="2">
    <name type="scientific">Brachypodium distachyon</name>
    <name type="common">Purple false brome</name>
    <name type="synonym">Trachynia distachya</name>
    <dbReference type="NCBI Taxonomy" id="15368"/>
    <lineage>
        <taxon>Eukaryota</taxon>
        <taxon>Viridiplantae</taxon>
        <taxon>Streptophyta</taxon>
        <taxon>Embryophyta</taxon>
        <taxon>Tracheophyta</taxon>
        <taxon>Spermatophyta</taxon>
        <taxon>Magnoliopsida</taxon>
        <taxon>Liliopsida</taxon>
        <taxon>Poales</taxon>
        <taxon>Poaceae</taxon>
        <taxon>BOP clade</taxon>
        <taxon>Pooideae</taxon>
        <taxon>Stipodae</taxon>
        <taxon>Brachypodieae</taxon>
        <taxon>Brachypodium</taxon>
    </lineage>
</organism>
<reference evidence="2 3" key="1">
    <citation type="journal article" date="2010" name="Nature">
        <title>Genome sequencing and analysis of the model grass Brachypodium distachyon.</title>
        <authorList>
            <consortium name="International Brachypodium Initiative"/>
        </authorList>
    </citation>
    <scope>NUCLEOTIDE SEQUENCE [LARGE SCALE GENOMIC DNA]</scope>
    <source>
        <strain evidence="2 3">Bd21</strain>
    </source>
</reference>
<proteinExistence type="predicted"/>
<feature type="compositionally biased region" description="Basic residues" evidence="1">
    <location>
        <begin position="32"/>
        <end position="44"/>
    </location>
</feature>
<dbReference type="Gramene" id="PNT70715">
    <property type="protein sequence ID" value="PNT70715"/>
    <property type="gene ID" value="BRADI_2g16683v3"/>
</dbReference>
<sequence length="76" mass="8704">MFSSTQIGQNQHNQQKAQPSISKILRLETSKRTPKPTTTHKQHTMRSDFPPSLQQIGKRAGRKLHHPQTGRPTRSH</sequence>
<feature type="compositionally biased region" description="Polar residues" evidence="1">
    <location>
        <begin position="1"/>
        <end position="21"/>
    </location>
</feature>
<protein>
    <submittedName>
        <fullName evidence="2 3">Uncharacterized protein</fullName>
    </submittedName>
</protein>
<dbReference type="EnsemblPlants" id="PNT70715">
    <property type="protein sequence ID" value="PNT70715"/>
    <property type="gene ID" value="BRADI_2g16683v3"/>
</dbReference>
<evidence type="ECO:0000256" key="1">
    <source>
        <dbReference type="SAM" id="MobiDB-lite"/>
    </source>
</evidence>